<organism evidence="6 7">
    <name type="scientific">Pseudomonas indica</name>
    <dbReference type="NCBI Taxonomy" id="137658"/>
    <lineage>
        <taxon>Bacteria</taxon>
        <taxon>Pseudomonadati</taxon>
        <taxon>Pseudomonadota</taxon>
        <taxon>Gammaproteobacteria</taxon>
        <taxon>Pseudomonadales</taxon>
        <taxon>Pseudomonadaceae</taxon>
        <taxon>Pseudomonas</taxon>
    </lineage>
</organism>
<evidence type="ECO:0000256" key="2">
    <source>
        <dbReference type="ARBA" id="ARBA00022801"/>
    </source>
</evidence>
<dbReference type="NCBIfam" id="TIGR01586">
    <property type="entry name" value="yopT_cys_prot"/>
    <property type="match status" value="1"/>
</dbReference>
<dbReference type="Gene3D" id="3.90.70.20">
    <property type="match status" value="1"/>
</dbReference>
<feature type="compositionally biased region" description="Pro residues" evidence="4">
    <location>
        <begin position="48"/>
        <end position="60"/>
    </location>
</feature>
<protein>
    <submittedName>
        <fullName evidence="6">Cysteine protease domain-containing protein, YopT-type</fullName>
    </submittedName>
</protein>
<evidence type="ECO:0000256" key="1">
    <source>
        <dbReference type="ARBA" id="ARBA00022670"/>
    </source>
</evidence>
<dbReference type="AlphaFoldDB" id="A0A1G9ADM8"/>
<dbReference type="SUPFAM" id="SSF54001">
    <property type="entry name" value="Cysteine proteinases"/>
    <property type="match status" value="1"/>
</dbReference>
<dbReference type="GO" id="GO:0006508">
    <property type="term" value="P:proteolysis"/>
    <property type="evidence" value="ECO:0007669"/>
    <property type="project" value="UniProtKB-KW"/>
</dbReference>
<dbReference type="EMBL" id="FNFD01000005">
    <property type="protein sequence ID" value="SDK25381.1"/>
    <property type="molecule type" value="Genomic_DNA"/>
</dbReference>
<gene>
    <name evidence="6" type="ORF">SAMN05216186_105179</name>
</gene>
<evidence type="ECO:0000313" key="7">
    <source>
        <dbReference type="Proteomes" id="UP000198706"/>
    </source>
</evidence>
<dbReference type="GO" id="GO:0004197">
    <property type="term" value="F:cysteine-type endopeptidase activity"/>
    <property type="evidence" value="ECO:0007669"/>
    <property type="project" value="InterPro"/>
</dbReference>
<keyword evidence="7" id="KW-1185">Reference proteome</keyword>
<dbReference type="Pfam" id="PF03543">
    <property type="entry name" value="Peptidase_C58"/>
    <property type="match status" value="1"/>
</dbReference>
<keyword evidence="1 6" id="KW-0645">Protease</keyword>
<evidence type="ECO:0000259" key="5">
    <source>
        <dbReference type="Pfam" id="PF03543"/>
    </source>
</evidence>
<proteinExistence type="predicted"/>
<dbReference type="Proteomes" id="UP000198706">
    <property type="component" value="Unassembled WGS sequence"/>
</dbReference>
<accession>A0A1G9ADM8</accession>
<dbReference type="CDD" id="cd20499">
    <property type="entry name" value="HopN1-like"/>
    <property type="match status" value="1"/>
</dbReference>
<sequence>MTPLHIGRGQPSGIDTSARQDVPLPLDRVANPEIRPPVPGTGMTPLTQPLPAPLPLPPPSLNAARPVSATGNAGASPHLPPFQSPELSSIAFMHNVALQHGCTLSLPFNQREARLAVLKTIEGVDEHIDAATQDKGLCFGLSLNWLKNAAEGHDNAHFVEAFQAWDKDSLFLRSVGLQHIELETAIAQHSSNALRMFQSTLPAAGFQLHGMGAVDLEAPNGIQVLGEAVNALGRGSGDRYFMLCSSEHAMALHKDASGHTHFFDPNGGVVSTDNIAAMARVVRDVLLQSPTYWAPGKGHNLIIFEAKPGGAAGSGRGEFSERR</sequence>
<feature type="domain" description="Peptidase C58 YopT-type" evidence="5">
    <location>
        <begin position="100"/>
        <end position="294"/>
    </location>
</feature>
<keyword evidence="3" id="KW-0788">Thiol protease</keyword>
<dbReference type="RefSeq" id="WP_084335219.1">
    <property type="nucleotide sequence ID" value="NZ_FNFD01000005.1"/>
</dbReference>
<name>A0A1G9ADM8_9PSED</name>
<evidence type="ECO:0000256" key="3">
    <source>
        <dbReference type="ARBA" id="ARBA00022807"/>
    </source>
</evidence>
<keyword evidence="2" id="KW-0378">Hydrolase</keyword>
<dbReference type="InterPro" id="IPR038765">
    <property type="entry name" value="Papain-like_cys_pep_sf"/>
</dbReference>
<evidence type="ECO:0000256" key="4">
    <source>
        <dbReference type="SAM" id="MobiDB-lite"/>
    </source>
</evidence>
<dbReference type="InterPro" id="IPR006473">
    <property type="entry name" value="Peptidase_C58_Yopt"/>
</dbReference>
<dbReference type="STRING" id="137658.SAMN05216186_105179"/>
<reference evidence="6 7" key="1">
    <citation type="submission" date="2016-10" db="EMBL/GenBank/DDBJ databases">
        <authorList>
            <person name="de Groot N.N."/>
        </authorList>
    </citation>
    <scope>NUCLEOTIDE SEQUENCE [LARGE SCALE GENOMIC DNA]</scope>
    <source>
        <strain evidence="6 7">JCM 21544</strain>
    </source>
</reference>
<evidence type="ECO:0000313" key="6">
    <source>
        <dbReference type="EMBL" id="SDK25381.1"/>
    </source>
</evidence>
<feature type="region of interest" description="Disordered" evidence="4">
    <location>
        <begin position="1"/>
        <end position="79"/>
    </location>
</feature>